<sequence>MEYHWLRILLPRKVMPFFLVSLTHQVDVLAVGEEVVADSFQGPSQANNLRPLVSLFILYDFFPNFLGPCLILGIPFRQTQIVPFKHFNLLSTNILNPQILTQKCLHHNSRQIAHPHPLSKPHDKLEPFVPHFFQQELRQDSLAYSECAPFDPEKAYKNHDL</sequence>
<feature type="chain" id="PRO_5028459150" evidence="1">
    <location>
        <begin position="31"/>
        <end position="161"/>
    </location>
</feature>
<feature type="signal peptide" evidence="1">
    <location>
        <begin position="1"/>
        <end position="30"/>
    </location>
</feature>
<reference evidence="2" key="1">
    <citation type="journal article" date="2013" name="J. Plant Res.">
        <title>Effect of fungi and light on seed germination of three Opuntia species from semiarid lands of central Mexico.</title>
        <authorList>
            <person name="Delgado-Sanchez P."/>
            <person name="Jimenez-Bremont J.F."/>
            <person name="Guerrero-Gonzalez Mde L."/>
            <person name="Flores J."/>
        </authorList>
    </citation>
    <scope>NUCLEOTIDE SEQUENCE</scope>
    <source>
        <tissue evidence="2">Cladode</tissue>
    </source>
</reference>
<proteinExistence type="predicted"/>
<evidence type="ECO:0000313" key="2">
    <source>
        <dbReference type="EMBL" id="MBA4679992.1"/>
    </source>
</evidence>
<reference evidence="2" key="2">
    <citation type="submission" date="2020-07" db="EMBL/GenBank/DDBJ databases">
        <authorList>
            <person name="Vera ALvarez R."/>
            <person name="Arias-Moreno D.M."/>
            <person name="Jimenez-Jacinto V."/>
            <person name="Jimenez-Bremont J.F."/>
            <person name="Swaminathan K."/>
            <person name="Moose S.P."/>
            <person name="Guerrero-Gonzalez M.L."/>
            <person name="Marino-Ramirez L."/>
            <person name="Landsman D."/>
            <person name="Rodriguez-Kessler M."/>
            <person name="Delgado-Sanchez P."/>
        </authorList>
    </citation>
    <scope>NUCLEOTIDE SEQUENCE</scope>
    <source>
        <tissue evidence="2">Cladode</tissue>
    </source>
</reference>
<dbReference type="EMBL" id="GISG01285261">
    <property type="protein sequence ID" value="MBA4679992.1"/>
    <property type="molecule type" value="Transcribed_RNA"/>
</dbReference>
<dbReference type="AlphaFoldDB" id="A0A7C9AYR4"/>
<name>A0A7C9AYR4_OPUST</name>
<evidence type="ECO:0000256" key="1">
    <source>
        <dbReference type="SAM" id="SignalP"/>
    </source>
</evidence>
<organism evidence="2">
    <name type="scientific">Opuntia streptacantha</name>
    <name type="common">Prickly pear cactus</name>
    <name type="synonym">Opuntia cardona</name>
    <dbReference type="NCBI Taxonomy" id="393608"/>
    <lineage>
        <taxon>Eukaryota</taxon>
        <taxon>Viridiplantae</taxon>
        <taxon>Streptophyta</taxon>
        <taxon>Embryophyta</taxon>
        <taxon>Tracheophyta</taxon>
        <taxon>Spermatophyta</taxon>
        <taxon>Magnoliopsida</taxon>
        <taxon>eudicotyledons</taxon>
        <taxon>Gunneridae</taxon>
        <taxon>Pentapetalae</taxon>
        <taxon>Caryophyllales</taxon>
        <taxon>Cactineae</taxon>
        <taxon>Cactaceae</taxon>
        <taxon>Opuntioideae</taxon>
        <taxon>Opuntia</taxon>
    </lineage>
</organism>
<accession>A0A7C9AYR4</accession>
<protein>
    <submittedName>
        <fullName evidence="2">Uncharacterized protein</fullName>
    </submittedName>
</protein>
<keyword evidence="1" id="KW-0732">Signal</keyword>